<evidence type="ECO:0000256" key="1">
    <source>
        <dbReference type="SAM" id="Coils"/>
    </source>
</evidence>
<comment type="caution">
    <text evidence="3">The sequence shown here is derived from an EMBL/GenBank/DDBJ whole genome shotgun (WGS) entry which is preliminary data.</text>
</comment>
<evidence type="ECO:0000256" key="2">
    <source>
        <dbReference type="SAM" id="MobiDB-lite"/>
    </source>
</evidence>
<dbReference type="GeneID" id="68361680"/>
<accession>A0A0E2HI11</accession>
<dbReference type="HOGENOM" id="CLU_039624_1_0_9"/>
<proteinExistence type="predicted"/>
<dbReference type="EMBL" id="AGYR01000055">
    <property type="protein sequence ID" value="ENZ09033.1"/>
    <property type="molecule type" value="Genomic_DNA"/>
</dbReference>
<keyword evidence="1" id="KW-0175">Coiled coil</keyword>
<feature type="compositionally biased region" description="Basic residues" evidence="2">
    <location>
        <begin position="1"/>
        <end position="12"/>
    </location>
</feature>
<sequence length="414" mass="48672">MKLTRHNGRSGKHGTYNPRHNDRRFDVENSEHIDAERARQNVYWDCYRGFTTHDFRENSEQPDFSFEEIERMYYYEHYADHVNAQNARNEKTRHIERNRTVDDLLKNNKTCPEESIYQIGTMEESVPPETLALIVSEFYEEFENRFGSHIHILDWALHLDEGTPHIHERHVFDCENRYGELCPQQEKALEELGIPLPKPEQPKGKHNNRKQTFDAVCRIILFDVAKRHGLHLEQEPSYGGRDYLEKQDYILMKQKEQLATQEQKLEELTLKIEDVETLLEDVSGAAYDKAVEVVTDKVREQTQLEDMEVIEKYRKSVVSPNAKNSPEVVKIANTLLSRVREKLQQSAEKVLKKVQAVLLKPEVKQAGKEQIKNKARKSIKEKLAQGKLDADRENRVRWEREGRIAPTRKQDMEL</sequence>
<dbReference type="PATRIC" id="fig|999408.3.peg.4974"/>
<reference evidence="3 4" key="1">
    <citation type="submission" date="2013-01" db="EMBL/GenBank/DDBJ databases">
        <title>The Genome Sequence of Clostridium clostridioforme 90A8.</title>
        <authorList>
            <consortium name="The Broad Institute Genome Sequencing Platform"/>
            <person name="Earl A."/>
            <person name="Ward D."/>
            <person name="Feldgarden M."/>
            <person name="Gevers D."/>
            <person name="Courvalin P."/>
            <person name="Lambert T."/>
            <person name="Walker B."/>
            <person name="Young S.K."/>
            <person name="Zeng Q."/>
            <person name="Gargeya S."/>
            <person name="Fitzgerald M."/>
            <person name="Haas B."/>
            <person name="Abouelleil A."/>
            <person name="Alvarado L."/>
            <person name="Arachchi H.M."/>
            <person name="Berlin A.M."/>
            <person name="Chapman S.B."/>
            <person name="Dewar J."/>
            <person name="Goldberg J."/>
            <person name="Griggs A."/>
            <person name="Gujja S."/>
            <person name="Hansen M."/>
            <person name="Howarth C."/>
            <person name="Imamovic A."/>
            <person name="Larimer J."/>
            <person name="McCowan C."/>
            <person name="Murphy C."/>
            <person name="Neiman D."/>
            <person name="Pearson M."/>
            <person name="Priest M."/>
            <person name="Roberts A."/>
            <person name="Saif S."/>
            <person name="Shea T."/>
            <person name="Sisk P."/>
            <person name="Sykes S."/>
            <person name="Wortman J."/>
            <person name="Nusbaum C."/>
            <person name="Birren B."/>
        </authorList>
    </citation>
    <scope>NUCLEOTIDE SEQUENCE [LARGE SCALE GENOMIC DNA]</scope>
    <source>
        <strain evidence="3 4">90A8</strain>
    </source>
</reference>
<dbReference type="RefSeq" id="WP_002594256.1">
    <property type="nucleotide sequence ID" value="NZ_KB850986.1"/>
</dbReference>
<feature type="region of interest" description="Disordered" evidence="2">
    <location>
        <begin position="366"/>
        <end position="414"/>
    </location>
</feature>
<feature type="region of interest" description="Disordered" evidence="2">
    <location>
        <begin position="1"/>
        <end position="23"/>
    </location>
</feature>
<dbReference type="Proteomes" id="UP000013085">
    <property type="component" value="Unassembled WGS sequence"/>
</dbReference>
<feature type="coiled-coil region" evidence="1">
    <location>
        <begin position="251"/>
        <end position="285"/>
    </location>
</feature>
<protein>
    <recommendedName>
        <fullName evidence="5">Serine/arginine repetitive matrix protein 2</fullName>
    </recommendedName>
</protein>
<evidence type="ECO:0008006" key="5">
    <source>
        <dbReference type="Google" id="ProtNLM"/>
    </source>
</evidence>
<name>A0A0E2HI11_9FIRM</name>
<dbReference type="Gene3D" id="3.30.930.30">
    <property type="match status" value="1"/>
</dbReference>
<evidence type="ECO:0000313" key="3">
    <source>
        <dbReference type="EMBL" id="ENZ09033.1"/>
    </source>
</evidence>
<evidence type="ECO:0000313" key="4">
    <source>
        <dbReference type="Proteomes" id="UP000013085"/>
    </source>
</evidence>
<dbReference type="AlphaFoldDB" id="A0A0E2HI11"/>
<organism evidence="3 4">
    <name type="scientific">[Clostridium] clostridioforme 90A8</name>
    <dbReference type="NCBI Taxonomy" id="999408"/>
    <lineage>
        <taxon>Bacteria</taxon>
        <taxon>Bacillati</taxon>
        <taxon>Bacillota</taxon>
        <taxon>Clostridia</taxon>
        <taxon>Lachnospirales</taxon>
        <taxon>Lachnospiraceae</taxon>
        <taxon>Enterocloster</taxon>
    </lineage>
</organism>
<gene>
    <name evidence="3" type="ORF">HMPREF1090_04627</name>
</gene>